<dbReference type="STRING" id="1294263.JCM21531_4059"/>
<accession>W4VAM5</accession>
<keyword evidence="6" id="KW-0443">Lipid metabolism</keyword>
<evidence type="ECO:0000256" key="3">
    <source>
        <dbReference type="ARBA" id="ARBA00022801"/>
    </source>
</evidence>
<evidence type="ECO:0000256" key="7">
    <source>
        <dbReference type="ARBA" id="ARBA00023160"/>
    </source>
</evidence>
<dbReference type="RefSeq" id="WP_038291034.1">
    <property type="nucleotide sequence ID" value="NZ_BAVR01000071.1"/>
</dbReference>
<comment type="caution">
    <text evidence="10">The sequence shown here is derived from an EMBL/GenBank/DDBJ whole genome shotgun (WGS) entry which is preliminary data.</text>
</comment>
<evidence type="ECO:0000256" key="5">
    <source>
        <dbReference type="ARBA" id="ARBA00022946"/>
    </source>
</evidence>
<feature type="domain" description="Acyl-ACP thioesterase N-terminal hotdog" evidence="8">
    <location>
        <begin position="4"/>
        <end position="131"/>
    </location>
</feature>
<reference evidence="10" key="1">
    <citation type="journal article" date="2014" name="Genome Announc.">
        <title>Draft Genome Sequence of Clostridium straminisolvens Strain JCM 21531T, Isolated from a Cellulose-Degrading Bacterial Community.</title>
        <authorList>
            <person name="Yuki M."/>
            <person name="Oshima K."/>
            <person name="Suda W."/>
            <person name="Sakamoto M."/>
            <person name="Kitamura K."/>
            <person name="Iida T."/>
            <person name="Hattori M."/>
            <person name="Ohkuma M."/>
        </authorList>
    </citation>
    <scope>NUCLEOTIDE SEQUENCE [LARGE SCALE GENOMIC DNA]</scope>
    <source>
        <strain evidence="10">JCM 21531</strain>
    </source>
</reference>
<evidence type="ECO:0000259" key="8">
    <source>
        <dbReference type="Pfam" id="PF01643"/>
    </source>
</evidence>
<dbReference type="GO" id="GO:0016297">
    <property type="term" value="F:fatty acyl-[ACP] hydrolase activity"/>
    <property type="evidence" value="ECO:0007669"/>
    <property type="project" value="InterPro"/>
</dbReference>
<dbReference type="InterPro" id="IPR045023">
    <property type="entry name" value="FATA/B"/>
</dbReference>
<dbReference type="Gene3D" id="3.10.129.10">
    <property type="entry name" value="Hotdog Thioesterase"/>
    <property type="match status" value="1"/>
</dbReference>
<feature type="domain" description="Acyl-ACP thioesterase-like C-terminal" evidence="9">
    <location>
        <begin position="155"/>
        <end position="250"/>
    </location>
</feature>
<evidence type="ECO:0000256" key="4">
    <source>
        <dbReference type="ARBA" id="ARBA00022832"/>
    </source>
</evidence>
<comment type="similarity">
    <text evidence="1">Belongs to the acyl-ACP thioesterase family.</text>
</comment>
<name>W4VAM5_9FIRM</name>
<evidence type="ECO:0000256" key="2">
    <source>
        <dbReference type="ARBA" id="ARBA00022516"/>
    </source>
</evidence>
<dbReference type="SUPFAM" id="SSF54637">
    <property type="entry name" value="Thioesterase/thiol ester dehydrase-isomerase"/>
    <property type="match status" value="2"/>
</dbReference>
<keyword evidence="3" id="KW-0378">Hydrolase</keyword>
<evidence type="ECO:0000313" key="11">
    <source>
        <dbReference type="Proteomes" id="UP000019109"/>
    </source>
</evidence>
<dbReference type="Pfam" id="PF20791">
    <property type="entry name" value="Acyl-ACP_TE_C"/>
    <property type="match status" value="1"/>
</dbReference>
<keyword evidence="2" id="KW-0444">Lipid biosynthesis</keyword>
<proteinExistence type="inferred from homology"/>
<dbReference type="EMBL" id="BAVR01000071">
    <property type="protein sequence ID" value="GAE90445.1"/>
    <property type="molecule type" value="Genomic_DNA"/>
</dbReference>
<dbReference type="Proteomes" id="UP000019109">
    <property type="component" value="Unassembled WGS sequence"/>
</dbReference>
<evidence type="ECO:0000313" key="10">
    <source>
        <dbReference type="EMBL" id="GAE90445.1"/>
    </source>
</evidence>
<dbReference type="Pfam" id="PF01643">
    <property type="entry name" value="Acyl-ACP_TE"/>
    <property type="match status" value="1"/>
</dbReference>
<sequence length="253" mass="29691">MQKKRFSKEYEVHYYEINAMQELTLLSLLNYLEDCAISHSASAGYGVNELKAADSGWVLNRWSLKIDRFPRLREKITVETWASSFERFYGYREFFITDSSNKTIVKASSVWIYFNIKKRRPMRIPLEMGDAYGIDEAKALEEPFADLDFDFEPEVFEEFPIKRSDIDTNNHVNNKKYVDWIMETVPQQIYDNYKVASLQIMYKKEASLGSVIRSGCIIDWENTDAPQLRHKIWDKDTGLELASAETIWQKIVT</sequence>
<dbReference type="PANTHER" id="PTHR31727">
    <property type="entry name" value="OLEOYL-ACYL CARRIER PROTEIN THIOESTERASE 1, CHLOROPLASTIC"/>
    <property type="match status" value="1"/>
</dbReference>
<organism evidence="10 11">
    <name type="scientific">Acetivibrio straminisolvens JCM 21531</name>
    <dbReference type="NCBI Taxonomy" id="1294263"/>
    <lineage>
        <taxon>Bacteria</taxon>
        <taxon>Bacillati</taxon>
        <taxon>Bacillota</taxon>
        <taxon>Clostridia</taxon>
        <taxon>Eubacteriales</taxon>
        <taxon>Oscillospiraceae</taxon>
        <taxon>Acetivibrio</taxon>
    </lineage>
</organism>
<evidence type="ECO:0000256" key="6">
    <source>
        <dbReference type="ARBA" id="ARBA00023098"/>
    </source>
</evidence>
<dbReference type="InterPro" id="IPR002864">
    <property type="entry name" value="Acyl-ACP_thioesterase_NHD"/>
</dbReference>
<dbReference type="PANTHER" id="PTHR31727:SF6">
    <property type="entry name" value="OLEOYL-ACYL CARRIER PROTEIN THIOESTERASE 1, CHLOROPLASTIC"/>
    <property type="match status" value="1"/>
</dbReference>
<dbReference type="GO" id="GO:0000036">
    <property type="term" value="F:acyl carrier activity"/>
    <property type="evidence" value="ECO:0007669"/>
    <property type="project" value="TreeGrafter"/>
</dbReference>
<evidence type="ECO:0000259" key="9">
    <source>
        <dbReference type="Pfam" id="PF20791"/>
    </source>
</evidence>
<dbReference type="InterPro" id="IPR029069">
    <property type="entry name" value="HotDog_dom_sf"/>
</dbReference>
<keyword evidence="5" id="KW-0809">Transit peptide</keyword>
<keyword evidence="11" id="KW-1185">Reference proteome</keyword>
<dbReference type="InterPro" id="IPR049427">
    <property type="entry name" value="Acyl-ACP_TE_C"/>
</dbReference>
<keyword evidence="4" id="KW-0276">Fatty acid metabolism</keyword>
<protein>
    <submittedName>
        <fullName evidence="10">Acyl-ACP thioesterase</fullName>
    </submittedName>
</protein>
<dbReference type="OrthoDB" id="9801517at2"/>
<keyword evidence="7" id="KW-0275">Fatty acid biosynthesis</keyword>
<dbReference type="AlphaFoldDB" id="W4VAM5"/>
<evidence type="ECO:0000256" key="1">
    <source>
        <dbReference type="ARBA" id="ARBA00006500"/>
    </source>
</evidence>
<gene>
    <name evidence="10" type="ORF">JCM21531_4059</name>
</gene>
<dbReference type="CDD" id="cd00586">
    <property type="entry name" value="4HBT"/>
    <property type="match status" value="1"/>
</dbReference>